<name>A0A5B7G539_PORTR</name>
<protein>
    <submittedName>
        <fullName evidence="2">Uncharacterized protein</fullName>
    </submittedName>
</protein>
<dbReference type="AlphaFoldDB" id="A0A5B7G539"/>
<keyword evidence="3" id="KW-1185">Reference proteome</keyword>
<feature type="region of interest" description="Disordered" evidence="1">
    <location>
        <begin position="28"/>
        <end position="110"/>
    </location>
</feature>
<sequence>MKKKKSWQEEVLASVNTPVAFQLGVLHGSVPPPATDPSLPAVPSSSDPDLMQFSVPPPQSPNAKWCVHSHQARGQGGAVQGLEVPLKHSLPPKDDARRIRKSHPTSVMFG</sequence>
<reference evidence="2 3" key="1">
    <citation type="submission" date="2019-05" db="EMBL/GenBank/DDBJ databases">
        <title>Another draft genome of Portunus trituberculatus and its Hox gene families provides insights of decapod evolution.</title>
        <authorList>
            <person name="Jeong J.-H."/>
            <person name="Song I."/>
            <person name="Kim S."/>
            <person name="Choi T."/>
            <person name="Kim D."/>
            <person name="Ryu S."/>
            <person name="Kim W."/>
        </authorList>
    </citation>
    <scope>NUCLEOTIDE SEQUENCE [LARGE SCALE GENOMIC DNA]</scope>
    <source>
        <tissue evidence="2">Muscle</tissue>
    </source>
</reference>
<dbReference type="Proteomes" id="UP000324222">
    <property type="component" value="Unassembled WGS sequence"/>
</dbReference>
<evidence type="ECO:0000256" key="1">
    <source>
        <dbReference type="SAM" id="MobiDB-lite"/>
    </source>
</evidence>
<organism evidence="2 3">
    <name type="scientific">Portunus trituberculatus</name>
    <name type="common">Swimming crab</name>
    <name type="synonym">Neptunus trituberculatus</name>
    <dbReference type="NCBI Taxonomy" id="210409"/>
    <lineage>
        <taxon>Eukaryota</taxon>
        <taxon>Metazoa</taxon>
        <taxon>Ecdysozoa</taxon>
        <taxon>Arthropoda</taxon>
        <taxon>Crustacea</taxon>
        <taxon>Multicrustacea</taxon>
        <taxon>Malacostraca</taxon>
        <taxon>Eumalacostraca</taxon>
        <taxon>Eucarida</taxon>
        <taxon>Decapoda</taxon>
        <taxon>Pleocyemata</taxon>
        <taxon>Brachyura</taxon>
        <taxon>Eubrachyura</taxon>
        <taxon>Portunoidea</taxon>
        <taxon>Portunidae</taxon>
        <taxon>Portuninae</taxon>
        <taxon>Portunus</taxon>
    </lineage>
</organism>
<gene>
    <name evidence="2" type="ORF">E2C01_046231</name>
</gene>
<dbReference type="EMBL" id="VSRR010010821">
    <property type="protein sequence ID" value="MPC52363.1"/>
    <property type="molecule type" value="Genomic_DNA"/>
</dbReference>
<evidence type="ECO:0000313" key="3">
    <source>
        <dbReference type="Proteomes" id="UP000324222"/>
    </source>
</evidence>
<comment type="caution">
    <text evidence="2">The sequence shown here is derived from an EMBL/GenBank/DDBJ whole genome shotgun (WGS) entry which is preliminary data.</text>
</comment>
<proteinExistence type="predicted"/>
<evidence type="ECO:0000313" key="2">
    <source>
        <dbReference type="EMBL" id="MPC52363.1"/>
    </source>
</evidence>
<accession>A0A5B7G539</accession>